<organism evidence="1 2">
    <name type="scientific">Puniceispirillum marinum (strain IMCC1322)</name>
    <dbReference type="NCBI Taxonomy" id="488538"/>
    <lineage>
        <taxon>Bacteria</taxon>
        <taxon>Pseudomonadati</taxon>
        <taxon>Pseudomonadota</taxon>
        <taxon>Alphaproteobacteria</taxon>
        <taxon>Candidatus Puniceispirillales</taxon>
        <taxon>Candidatus Puniceispirillaceae</taxon>
        <taxon>Candidatus Puniceispirillum</taxon>
    </lineage>
</organism>
<dbReference type="KEGG" id="apb:SAR116_1688"/>
<protein>
    <submittedName>
        <fullName evidence="1">Uncharacterized protein</fullName>
    </submittedName>
</protein>
<dbReference type="AlphaFoldDB" id="D5BUI4"/>
<evidence type="ECO:0000313" key="1">
    <source>
        <dbReference type="EMBL" id="ADE39931.1"/>
    </source>
</evidence>
<dbReference type="HOGENOM" id="CLU_857580_0_0_5"/>
<sequence length="324" mass="36144">MWWLRLLALNYRSGYMKEDKIKMISKSKKIRNTVSLYRYICVTLLSLFLLPGLSYTANAGEQIFVFSTKNANQNTQTRALTTIKSRLSRAGFFVRDNVSLLSSIGIVADSPKAFVLRRSETLAQLVGNSTLIFVDSTIIDAELSRELRMSAELYSTASNSFLTSWSVPNTILTIPNDCSQACSNGLLADEAERMADTLGASLVQLLQRPTGASDLNGNTIAILDVEIIDFTNAEVMQLVDLMRNEFPGFVDITRVQSSGPRYRMLYHTSADLQKLGTWVDISLEEIGLKIDTDVQRIITEKRIDIRRIDPATSKGSTGNTLKYN</sequence>
<reference evidence="1 2" key="1">
    <citation type="journal article" date="2010" name="J. Bacteriol.">
        <title>Complete genome sequence of "Candidatus Puniceispirillum marinum" IMCC1322, a representative of the SAR116 clade in the Alphaproteobacteria.</title>
        <authorList>
            <person name="Oh H.M."/>
            <person name="Kwon K.K."/>
            <person name="Kang I."/>
            <person name="Kang S.G."/>
            <person name="Lee J.H."/>
            <person name="Kim S.J."/>
            <person name="Cho J.C."/>
        </authorList>
    </citation>
    <scope>NUCLEOTIDE SEQUENCE [LARGE SCALE GENOMIC DNA]</scope>
    <source>
        <strain evidence="1 2">IMCC1322</strain>
    </source>
</reference>
<dbReference type="eggNOG" id="ENOG5031C8M">
    <property type="taxonomic scope" value="Bacteria"/>
</dbReference>
<name>D5BUI4_PUNMI</name>
<evidence type="ECO:0000313" key="2">
    <source>
        <dbReference type="Proteomes" id="UP000007460"/>
    </source>
</evidence>
<proteinExistence type="predicted"/>
<dbReference type="Proteomes" id="UP000007460">
    <property type="component" value="Chromosome"/>
</dbReference>
<keyword evidence="2" id="KW-1185">Reference proteome</keyword>
<dbReference type="EMBL" id="CP001751">
    <property type="protein sequence ID" value="ADE39931.1"/>
    <property type="molecule type" value="Genomic_DNA"/>
</dbReference>
<dbReference type="STRING" id="488538.SAR116_1688"/>
<accession>D5BUI4</accession>
<gene>
    <name evidence="1" type="ordered locus">SAR116_1688</name>
</gene>